<keyword evidence="3" id="KW-1185">Reference proteome</keyword>
<dbReference type="Pfam" id="PF13801">
    <property type="entry name" value="Metal_resist"/>
    <property type="match status" value="1"/>
</dbReference>
<feature type="transmembrane region" description="Helical" evidence="1">
    <location>
        <begin position="14"/>
        <end position="34"/>
    </location>
</feature>
<evidence type="ECO:0000256" key="1">
    <source>
        <dbReference type="SAM" id="Phobius"/>
    </source>
</evidence>
<sequence length="158" mass="17117">MTATPGSSRLMRRVLIVSVALNVLVVGLVIGVMIRTGGHGPRLMTPPDLRAVILALPDEARASVRSEVRGVVSGGPAERRARLMQGRAFAAAFTADPMDRAALETILAQRRAAGAEIRVELERALLDEMEKLSVAEREAILEQLRETTMRRRDGGGRP</sequence>
<proteinExistence type="predicted"/>
<dbReference type="KEGG" id="poz:I0K15_16520"/>
<dbReference type="RefSeq" id="WP_196102582.1">
    <property type="nucleotide sequence ID" value="NZ_CP064942.1"/>
</dbReference>
<name>A0A7S9LQC6_9RHOB</name>
<dbReference type="AlphaFoldDB" id="A0A7S9LQC6"/>
<accession>A0A7S9LQC6</accession>
<keyword evidence="1" id="KW-0812">Transmembrane</keyword>
<keyword evidence="1" id="KW-1133">Transmembrane helix</keyword>
<gene>
    <name evidence="2" type="ORF">I0K15_16520</name>
</gene>
<organism evidence="2 3">
    <name type="scientific">Pontivivens ytuae</name>
    <dbReference type="NCBI Taxonomy" id="2789856"/>
    <lineage>
        <taxon>Bacteria</taxon>
        <taxon>Pseudomonadati</taxon>
        <taxon>Pseudomonadota</taxon>
        <taxon>Alphaproteobacteria</taxon>
        <taxon>Rhodobacterales</taxon>
        <taxon>Paracoccaceae</taxon>
        <taxon>Pontivivens</taxon>
    </lineage>
</organism>
<reference evidence="2 3" key="1">
    <citation type="submission" date="2020-11" db="EMBL/GenBank/DDBJ databases">
        <title>Description of Pontivivens ytuae sp. nov. isolated from deep sea sediment of Mariana Trench.</title>
        <authorList>
            <person name="Wang Z."/>
            <person name="Sun Q.-L."/>
            <person name="Xu X.-D."/>
            <person name="Tang Y.-Z."/>
            <person name="Zhang J."/>
        </authorList>
    </citation>
    <scope>NUCLEOTIDE SEQUENCE [LARGE SCALE GENOMIC DNA]</scope>
    <source>
        <strain evidence="2 3">MT2928</strain>
    </source>
</reference>
<keyword evidence="1" id="KW-0472">Membrane</keyword>
<evidence type="ECO:0000313" key="2">
    <source>
        <dbReference type="EMBL" id="QPH53372.1"/>
    </source>
</evidence>
<dbReference type="EMBL" id="CP064942">
    <property type="protein sequence ID" value="QPH53372.1"/>
    <property type="molecule type" value="Genomic_DNA"/>
</dbReference>
<dbReference type="InterPro" id="IPR025961">
    <property type="entry name" value="Metal_resist"/>
</dbReference>
<protein>
    <submittedName>
        <fullName evidence="2">Periplasmic heavy metal sensor</fullName>
    </submittedName>
</protein>
<dbReference type="Proteomes" id="UP000594800">
    <property type="component" value="Chromosome"/>
</dbReference>
<evidence type="ECO:0000313" key="3">
    <source>
        <dbReference type="Proteomes" id="UP000594800"/>
    </source>
</evidence>